<dbReference type="Proteomes" id="UP000185596">
    <property type="component" value="Unassembled WGS sequence"/>
</dbReference>
<organism evidence="1 2">
    <name type="scientific">Actinophytocola xanthii</name>
    <dbReference type="NCBI Taxonomy" id="1912961"/>
    <lineage>
        <taxon>Bacteria</taxon>
        <taxon>Bacillati</taxon>
        <taxon>Actinomycetota</taxon>
        <taxon>Actinomycetes</taxon>
        <taxon>Pseudonocardiales</taxon>
        <taxon>Pseudonocardiaceae</taxon>
    </lineage>
</organism>
<proteinExistence type="predicted"/>
<dbReference type="EMBL" id="MSIE01000161">
    <property type="protein sequence ID" value="OLF04572.1"/>
    <property type="molecule type" value="Genomic_DNA"/>
</dbReference>
<protein>
    <submittedName>
        <fullName evidence="1">Uncharacterized protein</fullName>
    </submittedName>
</protein>
<dbReference type="AlphaFoldDB" id="A0A1Q8BR35"/>
<name>A0A1Q8BR35_9PSEU</name>
<accession>A0A1Q8BR35</accession>
<evidence type="ECO:0000313" key="1">
    <source>
        <dbReference type="EMBL" id="OLF04572.1"/>
    </source>
</evidence>
<sequence length="173" mass="18554">MHRLADAFDDQADALVDWLIEQAHRGDVGETAAVVGVVMDGGLTAGQAQRLHAAVDSLQGKQLLTLAALLGNITTWPLRQPGLARHFLSKAREAGADTAKSVRTEIVAATQLGTWTATNGVSPELESARTAAAAAAAAETDDELREDFENAHARYEATTTWIHRQRAEDDEDE</sequence>
<comment type="caution">
    <text evidence="1">The sequence shown here is derived from an EMBL/GenBank/DDBJ whole genome shotgun (WGS) entry which is preliminary data.</text>
</comment>
<reference evidence="1 2" key="1">
    <citation type="submission" date="2016-12" db="EMBL/GenBank/DDBJ databases">
        <title>The draft genome sequence of Actinophytocola sp. 11-183.</title>
        <authorList>
            <person name="Wang W."/>
            <person name="Yuan L."/>
        </authorList>
    </citation>
    <scope>NUCLEOTIDE SEQUENCE [LARGE SCALE GENOMIC DNA]</scope>
    <source>
        <strain evidence="1 2">11-183</strain>
    </source>
</reference>
<gene>
    <name evidence="1" type="ORF">BU204_37635</name>
</gene>
<evidence type="ECO:0000313" key="2">
    <source>
        <dbReference type="Proteomes" id="UP000185596"/>
    </source>
</evidence>
<keyword evidence="2" id="KW-1185">Reference proteome</keyword>